<dbReference type="Proteomes" id="UP000218334">
    <property type="component" value="Unassembled WGS sequence"/>
</dbReference>
<feature type="domain" description="AB hydrolase-1" evidence="1">
    <location>
        <begin position="219"/>
        <end position="326"/>
    </location>
</feature>
<dbReference type="SUPFAM" id="SSF69118">
    <property type="entry name" value="AhpD-like"/>
    <property type="match status" value="1"/>
</dbReference>
<dbReference type="GO" id="GO:0051920">
    <property type="term" value="F:peroxiredoxin activity"/>
    <property type="evidence" value="ECO:0007669"/>
    <property type="project" value="InterPro"/>
</dbReference>
<feature type="domain" description="Carboxymuconolactone decarboxylase-like" evidence="2">
    <location>
        <begin position="43"/>
        <end position="102"/>
    </location>
</feature>
<gene>
    <name evidence="3" type="ORF">ARMSODRAFT_964517</name>
</gene>
<dbReference type="InterPro" id="IPR029058">
    <property type="entry name" value="AB_hydrolase_fold"/>
</dbReference>
<name>A0A2H3B4E4_9AGAR</name>
<dbReference type="Pfam" id="PF02627">
    <property type="entry name" value="CMD"/>
    <property type="match status" value="1"/>
</dbReference>
<sequence>MPSSRLVPGRYPPVGTSPIADAIRERRGARGLTALDGTLLHVPPVAQGWNSLLGAIRTRGRLSGDVRELMILRVAAHNHAAYEWIHHEHVGRSAGLTTEQLLVIRDTSRLPTEGGVLSVLQRSALAFAQESTTKVKVSPEVTDALKNNLEDDDDLFVEAAAVVATYNMVSRFLVSLDVGGGSDDLVPWPADEQEHKISLSSSPSHYIYAKTYIVSPSAPWLVFCNSLLTNTTLWNPLLTYLLAPPRAFNILLHDQRGHGASVSPLSEPCTMPILAQDVAHVLASLGIKQVHSVIGVSQGGAVALSFGTQFPHLTKSIVACDTSAKTPAGNKEAWEGRIATAKEKGMKELANITVPRWFPDGSAIIYPRRQAIEEMIEGTNLDGFALGASALMEYDLYADGLDASKVKTLLVAGDLDGGGNVGKGLKALKERWAEKGGDIAYQEIPQAGHLPMIDNTGKYWEVLSAFFGSVA</sequence>
<evidence type="ECO:0000259" key="2">
    <source>
        <dbReference type="Pfam" id="PF02627"/>
    </source>
</evidence>
<dbReference type="SUPFAM" id="SSF53474">
    <property type="entry name" value="alpha/beta-Hydrolases"/>
    <property type="match status" value="1"/>
</dbReference>
<dbReference type="EMBL" id="KZ293471">
    <property type="protein sequence ID" value="PBK61922.1"/>
    <property type="molecule type" value="Genomic_DNA"/>
</dbReference>
<dbReference type="AlphaFoldDB" id="A0A2H3B4E4"/>
<proteinExistence type="predicted"/>
<evidence type="ECO:0000259" key="1">
    <source>
        <dbReference type="Pfam" id="PF00561"/>
    </source>
</evidence>
<dbReference type="GO" id="GO:0016787">
    <property type="term" value="F:hydrolase activity"/>
    <property type="evidence" value="ECO:0007669"/>
    <property type="project" value="UniProtKB-KW"/>
</dbReference>
<evidence type="ECO:0000313" key="3">
    <source>
        <dbReference type="EMBL" id="PBK61922.1"/>
    </source>
</evidence>
<evidence type="ECO:0000313" key="4">
    <source>
        <dbReference type="Proteomes" id="UP000218334"/>
    </source>
</evidence>
<dbReference type="PANTHER" id="PTHR34846">
    <property type="entry name" value="4-CARBOXYMUCONOLACTONE DECARBOXYLASE FAMILY PROTEIN (AFU_ORTHOLOGUE AFUA_6G11590)"/>
    <property type="match status" value="1"/>
</dbReference>
<dbReference type="InterPro" id="IPR029032">
    <property type="entry name" value="AhpD-like"/>
</dbReference>
<dbReference type="InterPro" id="IPR003779">
    <property type="entry name" value="CMD-like"/>
</dbReference>
<protein>
    <submittedName>
        <fullName evidence="3">Alpha/beta-hydrolase</fullName>
    </submittedName>
</protein>
<dbReference type="Gene3D" id="1.20.1290.10">
    <property type="entry name" value="AhpD-like"/>
    <property type="match status" value="1"/>
</dbReference>
<keyword evidence="4" id="KW-1185">Reference proteome</keyword>
<dbReference type="Pfam" id="PF00561">
    <property type="entry name" value="Abhydrolase_1"/>
    <property type="match status" value="1"/>
</dbReference>
<dbReference type="Gene3D" id="3.40.50.1820">
    <property type="entry name" value="alpha/beta hydrolase"/>
    <property type="match status" value="1"/>
</dbReference>
<dbReference type="STRING" id="1076256.A0A2H3B4E4"/>
<accession>A0A2H3B4E4</accession>
<dbReference type="PANTHER" id="PTHR34846:SF11">
    <property type="entry name" value="4-CARBOXYMUCONOLACTONE DECARBOXYLASE FAMILY PROTEIN (AFU_ORTHOLOGUE AFUA_6G11590)"/>
    <property type="match status" value="1"/>
</dbReference>
<organism evidence="3 4">
    <name type="scientific">Armillaria solidipes</name>
    <dbReference type="NCBI Taxonomy" id="1076256"/>
    <lineage>
        <taxon>Eukaryota</taxon>
        <taxon>Fungi</taxon>
        <taxon>Dikarya</taxon>
        <taxon>Basidiomycota</taxon>
        <taxon>Agaricomycotina</taxon>
        <taxon>Agaricomycetes</taxon>
        <taxon>Agaricomycetidae</taxon>
        <taxon>Agaricales</taxon>
        <taxon>Marasmiineae</taxon>
        <taxon>Physalacriaceae</taxon>
        <taxon>Armillaria</taxon>
    </lineage>
</organism>
<reference evidence="4" key="1">
    <citation type="journal article" date="2017" name="Nat. Ecol. Evol.">
        <title>Genome expansion and lineage-specific genetic innovations in the forest pathogenic fungi Armillaria.</title>
        <authorList>
            <person name="Sipos G."/>
            <person name="Prasanna A.N."/>
            <person name="Walter M.C."/>
            <person name="O'Connor E."/>
            <person name="Balint B."/>
            <person name="Krizsan K."/>
            <person name="Kiss B."/>
            <person name="Hess J."/>
            <person name="Varga T."/>
            <person name="Slot J."/>
            <person name="Riley R."/>
            <person name="Boka B."/>
            <person name="Rigling D."/>
            <person name="Barry K."/>
            <person name="Lee J."/>
            <person name="Mihaltcheva S."/>
            <person name="LaButti K."/>
            <person name="Lipzen A."/>
            <person name="Waldron R."/>
            <person name="Moloney N.M."/>
            <person name="Sperisen C."/>
            <person name="Kredics L."/>
            <person name="Vagvoelgyi C."/>
            <person name="Patrignani A."/>
            <person name="Fitzpatrick D."/>
            <person name="Nagy I."/>
            <person name="Doyle S."/>
            <person name="Anderson J.B."/>
            <person name="Grigoriev I.V."/>
            <person name="Gueldener U."/>
            <person name="Muensterkoetter M."/>
            <person name="Nagy L.G."/>
        </authorList>
    </citation>
    <scope>NUCLEOTIDE SEQUENCE [LARGE SCALE GENOMIC DNA]</scope>
    <source>
        <strain evidence="4">28-4</strain>
    </source>
</reference>
<dbReference type="InterPro" id="IPR000073">
    <property type="entry name" value="AB_hydrolase_1"/>
</dbReference>
<keyword evidence="3" id="KW-0378">Hydrolase</keyword>